<protein>
    <submittedName>
        <fullName evidence="2">Pentapeptide repeat-containing protein</fullName>
    </submittedName>
</protein>
<evidence type="ECO:0000313" key="3">
    <source>
        <dbReference type="Proteomes" id="UP001057991"/>
    </source>
</evidence>
<dbReference type="InterPro" id="IPR001646">
    <property type="entry name" value="5peptide_repeat"/>
</dbReference>
<keyword evidence="1" id="KW-0472">Membrane</keyword>
<dbReference type="Proteomes" id="UP001057991">
    <property type="component" value="Chromosome"/>
</dbReference>
<dbReference type="InterPro" id="IPR051082">
    <property type="entry name" value="Pentapeptide-BTB/POZ_domain"/>
</dbReference>
<dbReference type="Gene3D" id="2.160.20.80">
    <property type="entry name" value="E3 ubiquitin-protein ligase SopA"/>
    <property type="match status" value="1"/>
</dbReference>
<evidence type="ECO:0000256" key="1">
    <source>
        <dbReference type="SAM" id="Phobius"/>
    </source>
</evidence>
<feature type="transmembrane region" description="Helical" evidence="1">
    <location>
        <begin position="21"/>
        <end position="42"/>
    </location>
</feature>
<keyword evidence="1" id="KW-0812">Transmembrane</keyword>
<accession>A0A9Q9HCW7</accession>
<dbReference type="EMBL" id="CP080776">
    <property type="protein sequence ID" value="UWP94480.1"/>
    <property type="molecule type" value="Genomic_DNA"/>
</dbReference>
<dbReference type="PANTHER" id="PTHR14136:SF17">
    <property type="entry name" value="BTB_POZ DOMAIN-CONTAINING PROTEIN KCTD9"/>
    <property type="match status" value="1"/>
</dbReference>
<feature type="transmembrane region" description="Helical" evidence="1">
    <location>
        <begin position="96"/>
        <end position="123"/>
    </location>
</feature>
<gene>
    <name evidence="2" type="ORF">K3X48_09555</name>
</gene>
<organism evidence="2 3">
    <name type="scientific">Aliiroseovarius crassostreae</name>
    <dbReference type="NCBI Taxonomy" id="154981"/>
    <lineage>
        <taxon>Bacteria</taxon>
        <taxon>Pseudomonadati</taxon>
        <taxon>Pseudomonadota</taxon>
        <taxon>Alphaproteobacteria</taxon>
        <taxon>Rhodobacterales</taxon>
        <taxon>Paracoccaceae</taxon>
        <taxon>Aliiroseovarius</taxon>
    </lineage>
</organism>
<proteinExistence type="predicted"/>
<dbReference type="SUPFAM" id="SSF141571">
    <property type="entry name" value="Pentapeptide repeat-like"/>
    <property type="match status" value="1"/>
</dbReference>
<keyword evidence="1" id="KW-1133">Transmembrane helix</keyword>
<name>A0A9Q9HCW7_9RHOB</name>
<feature type="transmembrane region" description="Helical" evidence="1">
    <location>
        <begin position="143"/>
        <end position="168"/>
    </location>
</feature>
<feature type="transmembrane region" description="Helical" evidence="1">
    <location>
        <begin position="260"/>
        <end position="277"/>
    </location>
</feature>
<dbReference type="PANTHER" id="PTHR14136">
    <property type="entry name" value="BTB_POZ DOMAIN-CONTAINING PROTEIN KCTD9"/>
    <property type="match status" value="1"/>
</dbReference>
<sequence length="465" mass="51952">MLVQQGSAGRFAVGEKKAGDRLFAMVFCGGAFNLGLFMLNFWQALTTHPMTPWFGWLGLGTILIFAALGQVRPYIPEDPIEKLQKTLGAANLPYSLFLILLLFWATIALLLFTGLLSVIWQVIAAMLPAAPDTAEGKAAQWEYRLLLTKLAALTTVLGATVALPFTIIRVKLANEQNRHAEEVLYNEKIHEAINGLHAQRQVTIRNPKTMDDPWTTQGPRASEKLIDVWEDDLIRRSGAIAQLEALAIERPEQSHRIARILWIYLISLVQSIQGLSFPRNMTPSRIAEWGQQNGADRPDIPAASQVLDRMMDRTGIPAKSLGIDLSDLSLEDVELNEEDFEHVSAIGVNLENANLTRTNLQSANLRNAILRGAKIHGTIFNKNTILTGVKTNGASFRNVDLSVLMNVDELIEHAFGDRSVILPDSVPFPDTRWPDTELDDETYQEEYRRFLSDPDAYIPPQHRND</sequence>
<evidence type="ECO:0000313" key="2">
    <source>
        <dbReference type="EMBL" id="UWP94480.1"/>
    </source>
</evidence>
<reference evidence="2" key="1">
    <citation type="submission" date="2021-08" db="EMBL/GenBank/DDBJ databases">
        <authorList>
            <person name="Nwanade C."/>
            <person name="Wang M."/>
            <person name="Masoudi A."/>
            <person name="Yu Z."/>
            <person name="Liu J."/>
        </authorList>
    </citation>
    <scope>NUCLEOTIDE SEQUENCE</scope>
    <source>
        <strain evidence="2">S056</strain>
    </source>
</reference>
<dbReference type="Pfam" id="PF00805">
    <property type="entry name" value="Pentapeptide"/>
    <property type="match status" value="1"/>
</dbReference>
<dbReference type="AlphaFoldDB" id="A0A9Q9HCW7"/>
<dbReference type="RefSeq" id="WP_259805573.1">
    <property type="nucleotide sequence ID" value="NZ_CP080776.1"/>
</dbReference>
<feature type="transmembrane region" description="Helical" evidence="1">
    <location>
        <begin position="54"/>
        <end position="75"/>
    </location>
</feature>